<dbReference type="AlphaFoldDB" id="A0A564G0T6"/>
<comment type="similarity">
    <text evidence="2">Belongs to the bacterial solute-binding protein 5 family.</text>
</comment>
<dbReference type="Proteomes" id="UP000401717">
    <property type="component" value="Unassembled WGS sequence"/>
</dbReference>
<reference evidence="4" key="3">
    <citation type="submission" date="2021-08" db="EMBL/GenBank/DDBJ databases">
        <authorList>
            <person name="Tani A."/>
            <person name="Ola A."/>
            <person name="Ogura Y."/>
            <person name="Katsura K."/>
            <person name="Hayashi T."/>
        </authorList>
    </citation>
    <scope>NUCLEOTIDE SEQUENCE</scope>
    <source>
        <strain evidence="4">DSM 22415</strain>
    </source>
</reference>
<dbReference type="EMBL" id="CABFVH010000027">
    <property type="protein sequence ID" value="VUF14083.1"/>
    <property type="molecule type" value="Genomic_DNA"/>
</dbReference>
<dbReference type="Gene3D" id="3.40.190.10">
    <property type="entry name" value="Periplasmic binding protein-like II"/>
    <property type="match status" value="1"/>
</dbReference>
<keyword evidence="7" id="KW-1185">Reference proteome</keyword>
<evidence type="ECO:0000256" key="2">
    <source>
        <dbReference type="ARBA" id="ARBA00005695"/>
    </source>
</evidence>
<dbReference type="Gene3D" id="3.90.76.10">
    <property type="entry name" value="Dipeptide-binding Protein, Domain 1"/>
    <property type="match status" value="1"/>
</dbReference>
<accession>A0A564G0T6</accession>
<gene>
    <name evidence="5" type="primary">hbpA_1</name>
    <name evidence="4" type="ORF">IFDJLNFL_4167</name>
    <name evidence="5" type="ORF">MTDSW087_03793</name>
</gene>
<dbReference type="CDD" id="cd08495">
    <property type="entry name" value="PBP2_NikA_DppA_OppA_like_8"/>
    <property type="match status" value="1"/>
</dbReference>
<dbReference type="GO" id="GO:0030288">
    <property type="term" value="C:outer membrane-bounded periplasmic space"/>
    <property type="evidence" value="ECO:0007669"/>
    <property type="project" value="UniProtKB-ARBA"/>
</dbReference>
<dbReference type="InterPro" id="IPR000914">
    <property type="entry name" value="SBP_5_dom"/>
</dbReference>
<dbReference type="Proteomes" id="UP001055303">
    <property type="component" value="Unassembled WGS sequence"/>
</dbReference>
<dbReference type="InterPro" id="IPR030678">
    <property type="entry name" value="Peptide/Ni-bd"/>
</dbReference>
<dbReference type="GO" id="GO:1904680">
    <property type="term" value="F:peptide transmembrane transporter activity"/>
    <property type="evidence" value="ECO:0007669"/>
    <property type="project" value="TreeGrafter"/>
</dbReference>
<dbReference type="Gene3D" id="3.10.105.10">
    <property type="entry name" value="Dipeptide-binding Protein, Domain 3"/>
    <property type="match status" value="1"/>
</dbReference>
<dbReference type="GO" id="GO:0015833">
    <property type="term" value="P:peptide transport"/>
    <property type="evidence" value="ECO:0007669"/>
    <property type="project" value="TreeGrafter"/>
</dbReference>
<dbReference type="EMBL" id="BPQI01000137">
    <property type="protein sequence ID" value="GJD58250.1"/>
    <property type="molecule type" value="Genomic_DNA"/>
</dbReference>
<dbReference type="PANTHER" id="PTHR30290:SF83">
    <property type="entry name" value="ABC TRANSPORTER SUBSTRATE-BINDING PROTEIN"/>
    <property type="match status" value="1"/>
</dbReference>
<protein>
    <submittedName>
        <fullName evidence="5">Heme-binding protein A</fullName>
    </submittedName>
</protein>
<comment type="subcellular location">
    <subcellularLocation>
        <location evidence="1">Periplasm</location>
    </subcellularLocation>
</comment>
<reference evidence="5 6" key="1">
    <citation type="submission" date="2019-06" db="EMBL/GenBank/DDBJ databases">
        <authorList>
            <person name="Rodrigo-Torres L."/>
            <person name="Arahal R. D."/>
            <person name="Lucena T."/>
        </authorList>
    </citation>
    <scope>NUCLEOTIDE SEQUENCE [LARGE SCALE GENOMIC DNA]</scope>
    <source>
        <strain evidence="5 6">SW08-7</strain>
    </source>
</reference>
<dbReference type="Pfam" id="PF00496">
    <property type="entry name" value="SBP_bac_5"/>
    <property type="match status" value="1"/>
</dbReference>
<evidence type="ECO:0000259" key="3">
    <source>
        <dbReference type="Pfam" id="PF00496"/>
    </source>
</evidence>
<evidence type="ECO:0000313" key="4">
    <source>
        <dbReference type="EMBL" id="GJD58250.1"/>
    </source>
</evidence>
<dbReference type="SUPFAM" id="SSF53850">
    <property type="entry name" value="Periplasmic binding protein-like II"/>
    <property type="match status" value="1"/>
</dbReference>
<evidence type="ECO:0000313" key="6">
    <source>
        <dbReference type="Proteomes" id="UP000401717"/>
    </source>
</evidence>
<proteinExistence type="inferred from homology"/>
<evidence type="ECO:0000313" key="5">
    <source>
        <dbReference type="EMBL" id="VUF14083.1"/>
    </source>
</evidence>
<sequence length="561" mass="61544">MGPAVPTGIPVPAHGANPLDMLSLTKRLGARAALAAALLVTVAIPGASAQGVLRIGMTASDIPLTTGQADNGGEGMRFTGYTVYDGLINWDLSSVDKPSDLTPGLATEWAVDPNDKTKWTFKLRPGVKFHDGSDFTAEAVVWNFDKLLKNDAPQYDPRQSAQGRTRIPAVASYRVVDPMTVEIVTKAPDATLPYQLSWIMISSPAQWEKLGKSWDAFAKTPSGTGPWKMTLFAPRERAEMVPNATYWDKGRVPKLDKLVLVPLPEANARVAALRSGQVDWIEAPAPDAVASLKGAGFQIVTNAYPHNWTWHLSRIEGSPWNDIRIRKAANLAIDREGLKELLGGLAIPAKGFLPPGHQWFGKPTFDVKYDPAAAKKLMAEAGYTPQKPLAIKVGISASGSGQMQPLPMNEFVQQSLAEVGIKIDFEVVEWNTLINIWRAGAKADISRGVSAINYSYFIQDPFTGYIRHLQSNLAPPNGTNWGYYNDPEMDKLFDGVRNTFDKAEQETILKKVHEKFVDDALFIMITHDVNPRAMSSKVKGFKQAQNWFQDFSQITMATAGR</sequence>
<dbReference type="PANTHER" id="PTHR30290">
    <property type="entry name" value="PERIPLASMIC BINDING COMPONENT OF ABC TRANSPORTER"/>
    <property type="match status" value="1"/>
</dbReference>
<name>A0A564G0T6_9HYPH</name>
<feature type="domain" description="Solute-binding protein family 5" evidence="3">
    <location>
        <begin position="101"/>
        <end position="440"/>
    </location>
</feature>
<evidence type="ECO:0000313" key="7">
    <source>
        <dbReference type="Proteomes" id="UP001055303"/>
    </source>
</evidence>
<dbReference type="GO" id="GO:0043190">
    <property type="term" value="C:ATP-binding cassette (ABC) transporter complex"/>
    <property type="evidence" value="ECO:0007669"/>
    <property type="project" value="InterPro"/>
</dbReference>
<organism evidence="5 6">
    <name type="scientific">Methylobacterium dankookense</name>
    <dbReference type="NCBI Taxonomy" id="560405"/>
    <lineage>
        <taxon>Bacteria</taxon>
        <taxon>Pseudomonadati</taxon>
        <taxon>Pseudomonadota</taxon>
        <taxon>Alphaproteobacteria</taxon>
        <taxon>Hyphomicrobiales</taxon>
        <taxon>Methylobacteriaceae</taxon>
        <taxon>Methylobacterium</taxon>
    </lineage>
</organism>
<reference evidence="4" key="2">
    <citation type="journal article" date="2021" name="Front. Microbiol.">
        <title>Comprehensive Comparative Genomics and Phenotyping of Methylobacterium Species.</title>
        <authorList>
            <person name="Alessa O."/>
            <person name="Ogura Y."/>
            <person name="Fujitani Y."/>
            <person name="Takami H."/>
            <person name="Hayashi T."/>
            <person name="Sahin N."/>
            <person name="Tani A."/>
        </authorList>
    </citation>
    <scope>NUCLEOTIDE SEQUENCE</scope>
    <source>
        <strain evidence="4">DSM 22415</strain>
    </source>
</reference>
<evidence type="ECO:0000256" key="1">
    <source>
        <dbReference type="ARBA" id="ARBA00004418"/>
    </source>
</evidence>
<dbReference type="InterPro" id="IPR039424">
    <property type="entry name" value="SBP_5"/>
</dbReference>
<dbReference type="PIRSF" id="PIRSF002741">
    <property type="entry name" value="MppA"/>
    <property type="match status" value="1"/>
</dbReference>